<dbReference type="Proteomes" id="UP000000641">
    <property type="component" value="Chromosome"/>
</dbReference>
<dbReference type="STRING" id="368408.Tpen_0892"/>
<reference evidence="2" key="1">
    <citation type="journal article" date="2008" name="J. Bacteriol.">
        <title>Genome sequence of Thermofilum pendens reveals an exceptional loss of biosynthetic pathways without genome reduction.</title>
        <authorList>
            <person name="Anderson I."/>
            <person name="Rodriguez J."/>
            <person name="Susanti D."/>
            <person name="Porat I."/>
            <person name="Reich C."/>
            <person name="Ulrich L.E."/>
            <person name="Elkins J.G."/>
            <person name="Mavromatis K."/>
            <person name="Lykidis A."/>
            <person name="Kim E."/>
            <person name="Thompson L.S."/>
            <person name="Nolan M."/>
            <person name="Land M."/>
            <person name="Copeland A."/>
            <person name="Lapidus A."/>
            <person name="Lucas S."/>
            <person name="Detter C."/>
            <person name="Zhulin I.B."/>
            <person name="Olsen G.J."/>
            <person name="Whitman W."/>
            <person name="Mukhopadhyay B."/>
            <person name="Bristow J."/>
            <person name="Kyrpides N."/>
        </authorList>
    </citation>
    <scope>NUCLEOTIDE SEQUENCE [LARGE SCALE GENOMIC DNA]</scope>
    <source>
        <strain evidence="2">DSM 2475 / Hrk 5</strain>
    </source>
</reference>
<keyword evidence="2" id="KW-1185">Reference proteome</keyword>
<evidence type="ECO:0000313" key="2">
    <source>
        <dbReference type="Proteomes" id="UP000000641"/>
    </source>
</evidence>
<dbReference type="KEGG" id="tpe:Tpen_0892"/>
<dbReference type="EnsemblBacteria" id="ABL78293">
    <property type="protein sequence ID" value="ABL78293"/>
    <property type="gene ID" value="Tpen_0892"/>
</dbReference>
<dbReference type="EMBL" id="CP000505">
    <property type="protein sequence ID" value="ABL78293.1"/>
    <property type="molecule type" value="Genomic_DNA"/>
</dbReference>
<organism evidence="1 2">
    <name type="scientific">Thermofilum pendens (strain DSM 2475 / Hrk 5)</name>
    <dbReference type="NCBI Taxonomy" id="368408"/>
    <lineage>
        <taxon>Archaea</taxon>
        <taxon>Thermoproteota</taxon>
        <taxon>Thermoprotei</taxon>
        <taxon>Thermofilales</taxon>
        <taxon>Thermofilaceae</taxon>
        <taxon>Thermofilum</taxon>
    </lineage>
</organism>
<sequence>MSFSSSLQFFVLFDLRGASHGGEEPLIASNASTRRASYSSSPLRVLARIREGALIARTVTLERALAGAPPPPFKERLSMVGEKMMRNEEVEKVVREEVWRRAALSLYATRTEDKRKARGGKKGEIHYRGLYDTVSEVDWDFTRFLINGYSVVPDEVYPRFHRFIDIDARKYLLLNDDSKPREGSAVVELRDRLQAIVDATEDGLKVERHGRVWHVYVPGENWYVTVSRPNAKSWRVRVPLEGFWVESEFPKVLVNTPSDVLRSLQKGWLLTDVTPPHGRISDVHFSTTQSWQLPATLASFPGEVRLGVTAGILGSTRLSIQWQARVDGYEEELGWASELIGEVKRAEFRQLVERCKELNGDSVALTTAFLGDGELEFFLKLRVLFFKVGHEDIYLPAESAIANARLAVERASEYVRFVSLVTKCPKIKHFLFVGYGLPQKRGKKDGQRNNPFYAEVAGAQLHLVYISTRNHVYARIAVEAVPSGWVEEARAQGWDVRVVRMGGREYYQVTHASLMEHACHDEALRITLLAFTKYKAERYPKAQSLVERLEKLGTED</sequence>
<proteinExistence type="predicted"/>
<dbReference type="eggNOG" id="arCOG09797">
    <property type="taxonomic scope" value="Archaea"/>
</dbReference>
<dbReference type="AlphaFoldDB" id="A1RYL3"/>
<accession>A1RYL3</accession>
<evidence type="ECO:0000313" key="1">
    <source>
        <dbReference type="EMBL" id="ABL78293.1"/>
    </source>
</evidence>
<name>A1RYL3_THEPD</name>
<protein>
    <submittedName>
        <fullName evidence="1">Uncharacterized protein</fullName>
    </submittedName>
</protein>
<gene>
    <name evidence="1" type="ordered locus">Tpen_0892</name>
</gene>
<dbReference type="HOGENOM" id="CLU_024114_0_0_2"/>